<keyword evidence="2" id="KW-1185">Reference proteome</keyword>
<dbReference type="EMBL" id="JAAAHW010006514">
    <property type="protein sequence ID" value="KAF9959263.1"/>
    <property type="molecule type" value="Genomic_DNA"/>
</dbReference>
<comment type="caution">
    <text evidence="1">The sequence shown here is derived from an EMBL/GenBank/DDBJ whole genome shotgun (WGS) entry which is preliminary data.</text>
</comment>
<accession>A0A9P6M0B7</accession>
<organism evidence="1 2">
    <name type="scientific">Modicella reniformis</name>
    <dbReference type="NCBI Taxonomy" id="1440133"/>
    <lineage>
        <taxon>Eukaryota</taxon>
        <taxon>Fungi</taxon>
        <taxon>Fungi incertae sedis</taxon>
        <taxon>Mucoromycota</taxon>
        <taxon>Mortierellomycotina</taxon>
        <taxon>Mortierellomycetes</taxon>
        <taxon>Mortierellales</taxon>
        <taxon>Mortierellaceae</taxon>
        <taxon>Modicella</taxon>
    </lineage>
</organism>
<sequence length="138" mass="15085">MDIFFERKETFAKDDAASNEAIDTVMKGLVDDVNKFLQEVCFVNSQHVAQTLCEAINDEATCSADAMVLEESARTSKESTSNEAVDHTIQELNGVTKCLRELQTVKVKTAVDDCHEFKAADESASSSSAVGAQTVHYE</sequence>
<dbReference type="Proteomes" id="UP000749646">
    <property type="component" value="Unassembled WGS sequence"/>
</dbReference>
<protein>
    <submittedName>
        <fullName evidence="1">Uncharacterized protein</fullName>
    </submittedName>
</protein>
<dbReference type="AlphaFoldDB" id="A0A9P6M0B7"/>
<gene>
    <name evidence="1" type="ORF">BGZ65_000611</name>
</gene>
<evidence type="ECO:0000313" key="2">
    <source>
        <dbReference type="Proteomes" id="UP000749646"/>
    </source>
</evidence>
<proteinExistence type="predicted"/>
<reference evidence="1" key="1">
    <citation type="journal article" date="2020" name="Fungal Divers.">
        <title>Resolving the Mortierellaceae phylogeny through synthesis of multi-gene phylogenetics and phylogenomics.</title>
        <authorList>
            <person name="Vandepol N."/>
            <person name="Liber J."/>
            <person name="Desiro A."/>
            <person name="Na H."/>
            <person name="Kennedy M."/>
            <person name="Barry K."/>
            <person name="Grigoriev I.V."/>
            <person name="Miller A.N."/>
            <person name="O'Donnell K."/>
            <person name="Stajich J.E."/>
            <person name="Bonito G."/>
        </authorList>
    </citation>
    <scope>NUCLEOTIDE SEQUENCE</scope>
    <source>
        <strain evidence="1">MES-2147</strain>
    </source>
</reference>
<name>A0A9P6M0B7_9FUNG</name>
<evidence type="ECO:0000313" key="1">
    <source>
        <dbReference type="EMBL" id="KAF9959263.1"/>
    </source>
</evidence>